<feature type="domain" description="Zn(2)-C6 fungal-type" evidence="6">
    <location>
        <begin position="25"/>
        <end position="58"/>
    </location>
</feature>
<evidence type="ECO:0000256" key="2">
    <source>
        <dbReference type="ARBA" id="ARBA00023015"/>
    </source>
</evidence>
<dbReference type="OrthoDB" id="3163292at2759"/>
<dbReference type="InterPro" id="IPR051089">
    <property type="entry name" value="prtT"/>
</dbReference>
<evidence type="ECO:0000256" key="1">
    <source>
        <dbReference type="ARBA" id="ARBA00004123"/>
    </source>
</evidence>
<keyword evidence="3" id="KW-0238">DNA-binding</keyword>
<dbReference type="RefSeq" id="XP_001386136.2">
    <property type="nucleotide sequence ID" value="XM_001386099.1"/>
</dbReference>
<evidence type="ECO:0000259" key="6">
    <source>
        <dbReference type="PROSITE" id="PS50048"/>
    </source>
</evidence>
<dbReference type="Gene3D" id="4.10.240.10">
    <property type="entry name" value="Zn(2)-C6 fungal-type DNA-binding domain"/>
    <property type="match status" value="1"/>
</dbReference>
<dbReference type="STRING" id="322104.A3LZ73"/>
<dbReference type="InterPro" id="IPR036864">
    <property type="entry name" value="Zn2-C6_fun-type_DNA-bd_sf"/>
</dbReference>
<dbReference type="HOGENOM" id="CLU_416171_0_0_1"/>
<dbReference type="InParanoid" id="A3LZ73"/>
<accession>A3LZ73</accession>
<evidence type="ECO:0000256" key="4">
    <source>
        <dbReference type="ARBA" id="ARBA00023163"/>
    </source>
</evidence>
<dbReference type="OMA" id="INSNYWL"/>
<keyword evidence="8" id="KW-1185">Reference proteome</keyword>
<dbReference type="GeneID" id="4840451"/>
<dbReference type="CDD" id="cd00067">
    <property type="entry name" value="GAL4"/>
    <property type="match status" value="1"/>
</dbReference>
<dbReference type="GO" id="GO:0008270">
    <property type="term" value="F:zinc ion binding"/>
    <property type="evidence" value="ECO:0007669"/>
    <property type="project" value="InterPro"/>
</dbReference>
<organism evidence="7 8">
    <name type="scientific">Scheffersomyces stipitis (strain ATCC 58785 / CBS 6054 / NBRC 10063 / NRRL Y-11545)</name>
    <name type="common">Yeast</name>
    <name type="synonym">Pichia stipitis</name>
    <dbReference type="NCBI Taxonomy" id="322104"/>
    <lineage>
        <taxon>Eukaryota</taxon>
        <taxon>Fungi</taxon>
        <taxon>Dikarya</taxon>
        <taxon>Ascomycota</taxon>
        <taxon>Saccharomycotina</taxon>
        <taxon>Pichiomycetes</taxon>
        <taxon>Debaryomycetaceae</taxon>
        <taxon>Scheffersomyces</taxon>
    </lineage>
</organism>
<dbReference type="SMART" id="SM00066">
    <property type="entry name" value="GAL4"/>
    <property type="match status" value="1"/>
</dbReference>
<dbReference type="GO" id="GO:0000981">
    <property type="term" value="F:DNA-binding transcription factor activity, RNA polymerase II-specific"/>
    <property type="evidence" value="ECO:0007669"/>
    <property type="project" value="InterPro"/>
</dbReference>
<dbReference type="PANTHER" id="PTHR31845:SF6">
    <property type="entry name" value="TRANSCRIPTION FACTOR SEF1-RELATED"/>
    <property type="match status" value="1"/>
</dbReference>
<dbReference type="KEGG" id="pic:PICST_62972"/>
<dbReference type="PANTHER" id="PTHR31845">
    <property type="entry name" value="FINGER DOMAIN PROTEIN, PUTATIVE-RELATED"/>
    <property type="match status" value="1"/>
</dbReference>
<dbReference type="GO" id="GO:0005634">
    <property type="term" value="C:nucleus"/>
    <property type="evidence" value="ECO:0007669"/>
    <property type="project" value="UniProtKB-SubCell"/>
</dbReference>
<evidence type="ECO:0000256" key="5">
    <source>
        <dbReference type="ARBA" id="ARBA00023242"/>
    </source>
</evidence>
<evidence type="ECO:0000256" key="3">
    <source>
        <dbReference type="ARBA" id="ARBA00023125"/>
    </source>
</evidence>
<dbReference type="AlphaFoldDB" id="A3LZ73"/>
<dbReference type="PROSITE" id="PS00463">
    <property type="entry name" value="ZN2_CY6_FUNGAL_1"/>
    <property type="match status" value="1"/>
</dbReference>
<keyword evidence="2" id="KW-0805">Transcription regulation</keyword>
<name>A3LZ73_PICST</name>
<dbReference type="InterPro" id="IPR001138">
    <property type="entry name" value="Zn2Cys6_DnaBD"/>
</dbReference>
<dbReference type="PROSITE" id="PS50048">
    <property type="entry name" value="ZN2_CY6_FUNGAL_2"/>
    <property type="match status" value="1"/>
</dbReference>
<protein>
    <submittedName>
        <fullName evidence="7">Putative transcription factor</fullName>
    </submittedName>
</protein>
<dbReference type="Proteomes" id="UP000002258">
    <property type="component" value="Chromosome 7"/>
</dbReference>
<sequence length="649" mass="74931">MQTQSKNRLRLIIPASSSGSKVLKSCIRCRKHKTKCNASVTNPLPCTHCAKHKINCVLEVITPSTNRSTIDLAEKLADEVSDLKQVMAKIISRRNALFEKLASSGLDIQTRSETPPVSEIQSCINTPQDFAIPLTAPENDNEPVFSISANKSLQSFAISNATASRLFANYERNFNQFLPIFPDNFFKSINLKTFANENDLLFWCIILTSYLNNPVDQSAPSYRILSEHIKSLVVEKCWLQTPRSVYVISSLLILTTWPLPNTSSKISDNLCIKFISTMKALSLQFGLHKLEFINEFSHKTKMNISQEVNLDNLIRERIYKFININSNYWLINLGLSNNNYNGFTQDYIINKSSNIDILNKTSEGDHYINSLLKISMIQSKLNENMNILIGNNSESVSLLPNQLNTSKLINFNMFEIIIDDLNKILVRDDNSLVLNNLIKISIEFSKLQLFVYSLSKSDITILEYKHYITKVLKSCFIIFSSQFQDNSLNFNQLPIHYKFPIELAMLIMLRVFKSPIMNSISDYKLVKEKFNQMYDNIIMGGKNNEDWEFLNARLNKVLHKFNKIDNKFIISKMTRHNDNDKVVPSFFLINKMKSYLIASLNYEMIWLIYENEHTQTTINNEEINWDVFGIKDNRMDMIDYLQSNESIFY</sequence>
<dbReference type="Pfam" id="PF00172">
    <property type="entry name" value="Zn_clus"/>
    <property type="match status" value="1"/>
</dbReference>
<dbReference type="EMBL" id="CP000501">
    <property type="protein sequence ID" value="ABN68107.2"/>
    <property type="molecule type" value="Genomic_DNA"/>
</dbReference>
<keyword evidence="5" id="KW-0539">Nucleus</keyword>
<reference evidence="7 8" key="1">
    <citation type="journal article" date="2007" name="Nat. Biotechnol.">
        <title>Genome sequence of the lignocellulose-bioconverting and xylose-fermenting yeast Pichia stipitis.</title>
        <authorList>
            <person name="Jeffries T.W."/>
            <person name="Grigoriev I.V."/>
            <person name="Grimwood J."/>
            <person name="Laplaza J.M."/>
            <person name="Aerts A."/>
            <person name="Salamov A."/>
            <person name="Schmutz J."/>
            <person name="Lindquist E."/>
            <person name="Dehal P."/>
            <person name="Shapiro H."/>
            <person name="Jin Y.S."/>
            <person name="Passoth V."/>
            <person name="Richardson P.M."/>
        </authorList>
    </citation>
    <scope>NUCLEOTIDE SEQUENCE [LARGE SCALE GENOMIC DNA]</scope>
    <source>
        <strain evidence="8">ATCC 58785 / CBS 6054 / NBRC 10063 / NRRL Y-11545</strain>
    </source>
</reference>
<keyword evidence="4" id="KW-0804">Transcription</keyword>
<dbReference type="SUPFAM" id="SSF57701">
    <property type="entry name" value="Zn2/Cys6 DNA-binding domain"/>
    <property type="match status" value="1"/>
</dbReference>
<evidence type="ECO:0000313" key="7">
    <source>
        <dbReference type="EMBL" id="ABN68107.2"/>
    </source>
</evidence>
<proteinExistence type="predicted"/>
<evidence type="ECO:0000313" key="8">
    <source>
        <dbReference type="Proteomes" id="UP000002258"/>
    </source>
</evidence>
<comment type="subcellular location">
    <subcellularLocation>
        <location evidence="1">Nucleus</location>
    </subcellularLocation>
</comment>
<dbReference type="eggNOG" id="ENOG502QR4T">
    <property type="taxonomic scope" value="Eukaryota"/>
</dbReference>
<gene>
    <name evidence="7" type="primary">SEF2</name>
    <name evidence="7" type="ORF">PICST_62972</name>
</gene>
<dbReference type="GO" id="GO:0000976">
    <property type="term" value="F:transcription cis-regulatory region binding"/>
    <property type="evidence" value="ECO:0007669"/>
    <property type="project" value="TreeGrafter"/>
</dbReference>